<dbReference type="GO" id="GO:0003677">
    <property type="term" value="F:DNA binding"/>
    <property type="evidence" value="ECO:0007669"/>
    <property type="project" value="UniProtKB-KW"/>
</dbReference>
<sequence>MKAYAEYKPSGVEWLGDVPSHWKAVKFGQIFTENKIKNKGMIENNLLSLSYGNIIEKNIENAKGLVPENFETYQIVNPNDIIFRFTDLQNDKRSLRSAISKFRGIITSAYISIIYSVLMI</sequence>
<evidence type="ECO:0000256" key="1">
    <source>
        <dbReference type="ARBA" id="ARBA00022747"/>
    </source>
</evidence>
<keyword evidence="5" id="KW-1185">Reference proteome</keyword>
<evidence type="ECO:0000313" key="5">
    <source>
        <dbReference type="Proteomes" id="UP000006457"/>
    </source>
</evidence>
<comment type="caution">
    <text evidence="4">The sequence shown here is derived from an EMBL/GenBank/DDBJ whole genome shotgun (WGS) entry which is preliminary data.</text>
</comment>
<evidence type="ECO:0000256" key="2">
    <source>
        <dbReference type="ARBA" id="ARBA00023125"/>
    </source>
</evidence>
<evidence type="ECO:0000256" key="3">
    <source>
        <dbReference type="SAM" id="Phobius"/>
    </source>
</evidence>
<keyword evidence="1" id="KW-0680">Restriction system</keyword>
<protein>
    <recommendedName>
        <fullName evidence="6">Type I restriction modification DNA specificity domain protein</fullName>
    </recommendedName>
</protein>
<dbReference type="Proteomes" id="UP000006457">
    <property type="component" value="Unassembled WGS sequence"/>
</dbReference>
<accession>I3DA34</accession>
<keyword evidence="3" id="KW-0812">Transmembrane</keyword>
<organism evidence="4 5">
    <name type="scientific">Pasteurella bettyae CCUG 2042</name>
    <dbReference type="NCBI Taxonomy" id="1095749"/>
    <lineage>
        <taxon>Bacteria</taxon>
        <taxon>Pseudomonadati</taxon>
        <taxon>Pseudomonadota</taxon>
        <taxon>Gammaproteobacteria</taxon>
        <taxon>Pasteurellales</taxon>
        <taxon>Pasteurellaceae</taxon>
        <taxon>Pasteurella</taxon>
    </lineage>
</organism>
<dbReference type="eggNOG" id="COG0732">
    <property type="taxonomic scope" value="Bacteria"/>
</dbReference>
<dbReference type="SUPFAM" id="SSF116734">
    <property type="entry name" value="DNA methylase specificity domain"/>
    <property type="match status" value="1"/>
</dbReference>
<dbReference type="Gene3D" id="3.90.220.20">
    <property type="entry name" value="DNA methylase specificity domains"/>
    <property type="match status" value="1"/>
</dbReference>
<proteinExistence type="predicted"/>
<dbReference type="InterPro" id="IPR044946">
    <property type="entry name" value="Restrct_endonuc_typeI_TRD_sf"/>
</dbReference>
<dbReference type="EMBL" id="AJSX01000036">
    <property type="protein sequence ID" value="EIJ68577.1"/>
    <property type="molecule type" value="Genomic_DNA"/>
</dbReference>
<dbReference type="AlphaFoldDB" id="I3DA34"/>
<dbReference type="RefSeq" id="WP_005761185.1">
    <property type="nucleotide sequence ID" value="NZ_AJSX01000036.1"/>
</dbReference>
<evidence type="ECO:0000313" key="4">
    <source>
        <dbReference type="EMBL" id="EIJ68577.1"/>
    </source>
</evidence>
<reference evidence="4 5" key="1">
    <citation type="submission" date="2012-03" db="EMBL/GenBank/DDBJ databases">
        <authorList>
            <person name="Harkins D.M."/>
            <person name="Madupu R."/>
            <person name="Durkin A.S."/>
            <person name="Torralba M."/>
            <person name="Methe B."/>
            <person name="Sutton G.G."/>
            <person name="Nelson K.E."/>
        </authorList>
    </citation>
    <scope>NUCLEOTIDE SEQUENCE [LARGE SCALE GENOMIC DNA]</scope>
    <source>
        <strain evidence="4 5">CCUG 2042</strain>
    </source>
</reference>
<keyword evidence="2" id="KW-0238">DNA-binding</keyword>
<keyword evidence="3" id="KW-0472">Membrane</keyword>
<feature type="transmembrane region" description="Helical" evidence="3">
    <location>
        <begin position="102"/>
        <end position="118"/>
    </location>
</feature>
<gene>
    <name evidence="4" type="ORF">HMPREF1052_1646</name>
</gene>
<evidence type="ECO:0008006" key="6">
    <source>
        <dbReference type="Google" id="ProtNLM"/>
    </source>
</evidence>
<keyword evidence="3" id="KW-1133">Transmembrane helix</keyword>
<name>I3DA34_9PAST</name>
<dbReference type="GO" id="GO:0009307">
    <property type="term" value="P:DNA restriction-modification system"/>
    <property type="evidence" value="ECO:0007669"/>
    <property type="project" value="UniProtKB-KW"/>
</dbReference>
<dbReference type="PATRIC" id="fig|1095749.3.peg.1560"/>